<dbReference type="InterPro" id="IPR000594">
    <property type="entry name" value="ThiF_NAD_FAD-bd"/>
</dbReference>
<dbReference type="GO" id="GO:0005524">
    <property type="term" value="F:ATP binding"/>
    <property type="evidence" value="ECO:0007669"/>
    <property type="project" value="UniProtKB-UniRule"/>
</dbReference>
<dbReference type="PANTHER" id="PTHR10953">
    <property type="entry name" value="UBIQUITIN-ACTIVATING ENZYME E1"/>
    <property type="match status" value="1"/>
</dbReference>
<comment type="pathway">
    <text evidence="1 11">Protein modification; protein neddylation.</text>
</comment>
<dbReference type="InterPro" id="IPR045886">
    <property type="entry name" value="ThiF/MoeB/HesA"/>
</dbReference>
<proteinExistence type="inferred from homology"/>
<comment type="function">
    <text evidence="11">Catalytic subunit of the dimeric E1 enzyme, which activates NEDD8.</text>
</comment>
<dbReference type="GO" id="GO:0045116">
    <property type="term" value="P:protein neddylation"/>
    <property type="evidence" value="ECO:0007669"/>
    <property type="project" value="UniProtKB-UniRule"/>
</dbReference>
<dbReference type="Gene3D" id="1.10.10.520">
    <property type="entry name" value="Ubiquitin activating enzymes (Uba3). Chain: B, domain 2"/>
    <property type="match status" value="1"/>
</dbReference>
<dbReference type="AlphaFoldDB" id="A0A8J2SUH3"/>
<dbReference type="Pfam" id="PF08825">
    <property type="entry name" value="E2_bind"/>
    <property type="match status" value="1"/>
</dbReference>
<evidence type="ECO:0000256" key="1">
    <source>
        <dbReference type="ARBA" id="ARBA00005032"/>
    </source>
</evidence>
<reference evidence="13" key="1">
    <citation type="submission" date="2021-11" db="EMBL/GenBank/DDBJ databases">
        <authorList>
            <consortium name="Genoscope - CEA"/>
            <person name="William W."/>
        </authorList>
    </citation>
    <scope>NUCLEOTIDE SEQUENCE</scope>
</reference>
<keyword evidence="6 11" id="KW-0833">Ubl conjugation pathway</keyword>
<evidence type="ECO:0000313" key="14">
    <source>
        <dbReference type="Proteomes" id="UP000789595"/>
    </source>
</evidence>
<dbReference type="InterPro" id="IPR023318">
    <property type="entry name" value="Ub_act_enz_dom_a_sf"/>
</dbReference>
<evidence type="ECO:0000256" key="3">
    <source>
        <dbReference type="ARBA" id="ARBA00015203"/>
    </source>
</evidence>
<evidence type="ECO:0000256" key="7">
    <source>
        <dbReference type="ARBA" id="ARBA00022840"/>
    </source>
</evidence>
<comment type="catalytic activity">
    <reaction evidence="9 11">
        <text>ATP + [NEDD8 protein] + [E1 NEDD8-activating enzyme]-L-cysteine = AMP + diphosphate + [E1 NEDD8-activating enzyme]-S-[NEDD8 protein]-yl-L-cysteine.</text>
        <dbReference type="EC" id="6.2.1.64"/>
    </reaction>
</comment>
<evidence type="ECO:0000259" key="12">
    <source>
        <dbReference type="SMART" id="SM01181"/>
    </source>
</evidence>
<evidence type="ECO:0000256" key="10">
    <source>
        <dbReference type="PROSITE-ProRule" id="PRU10132"/>
    </source>
</evidence>
<dbReference type="SUPFAM" id="SSF69572">
    <property type="entry name" value="Activating enzymes of the ubiquitin-like proteins"/>
    <property type="match status" value="1"/>
</dbReference>
<comment type="caution">
    <text evidence="13">The sequence shown here is derived from an EMBL/GenBank/DDBJ whole genome shotgun (WGS) entry which is preliminary data.</text>
</comment>
<evidence type="ECO:0000256" key="9">
    <source>
        <dbReference type="ARBA" id="ARBA00024626"/>
    </source>
</evidence>
<dbReference type="PANTHER" id="PTHR10953:SF6">
    <property type="entry name" value="NEDD8-ACTIVATING ENZYME E1 CATALYTIC SUBUNIT"/>
    <property type="match status" value="1"/>
</dbReference>
<evidence type="ECO:0000256" key="4">
    <source>
        <dbReference type="ARBA" id="ARBA00022598"/>
    </source>
</evidence>
<keyword evidence="5 11" id="KW-0547">Nucleotide-binding</keyword>
<comment type="similarity">
    <text evidence="2 11">Belongs to the ubiquitin-activating E1 family. UBA3 subfamily.</text>
</comment>
<dbReference type="GO" id="GO:0005634">
    <property type="term" value="C:nucleus"/>
    <property type="evidence" value="ECO:0007669"/>
    <property type="project" value="TreeGrafter"/>
</dbReference>
<dbReference type="GO" id="GO:0005737">
    <property type="term" value="C:cytoplasm"/>
    <property type="evidence" value="ECO:0007669"/>
    <property type="project" value="TreeGrafter"/>
</dbReference>
<keyword evidence="7 11" id="KW-0067">ATP-binding</keyword>
<organism evidence="13 14">
    <name type="scientific">Pelagomonas calceolata</name>
    <dbReference type="NCBI Taxonomy" id="35677"/>
    <lineage>
        <taxon>Eukaryota</taxon>
        <taxon>Sar</taxon>
        <taxon>Stramenopiles</taxon>
        <taxon>Ochrophyta</taxon>
        <taxon>Pelagophyceae</taxon>
        <taxon>Pelagomonadales</taxon>
        <taxon>Pelagomonadaceae</taxon>
        <taxon>Pelagomonas</taxon>
    </lineage>
</organism>
<dbReference type="InterPro" id="IPR030468">
    <property type="entry name" value="Uba3_N"/>
</dbReference>
<dbReference type="Gene3D" id="3.40.50.720">
    <property type="entry name" value="NAD(P)-binding Rossmann-like Domain"/>
    <property type="match status" value="1"/>
</dbReference>
<keyword evidence="4 11" id="KW-0436">Ligase</keyword>
<dbReference type="CDD" id="cd01488">
    <property type="entry name" value="Uba3_RUB"/>
    <property type="match status" value="1"/>
</dbReference>
<name>A0A8J2SUH3_9STRA</name>
<evidence type="ECO:0000256" key="2">
    <source>
        <dbReference type="ARBA" id="ARBA00006310"/>
    </source>
</evidence>
<dbReference type="OrthoDB" id="10255449at2759"/>
<sequence>MATTDIDKLLLRPTPFGSESGALAVGEFDPGNDTREFLTETCKVLVVGAGGLGCEVLKDLALSGFRDVEVIDMDTIDVSNLNRQFLFRQKDVGRPKAEVAAEFIRERVPQCNVIAHVGKVQDKDADFYSRFNVVCSGLDNVEARRWLNAMLVGLAEVDDEGNVIDPSQIIPMVDGGTEGFRGQARVIIPRFTSCFECSLDSFPPQRTYPLCTIAETPRLPEHCISYAQLVEWPKTNQRAIDTDSPDDMKWLFDVASKRASKFNIEGVTYMKTMGVVKNIIPAVASTNAVVSAMCVNEVFKLMSLSSQTLNTYHMYMGSTGIYSHTFCYGKKNDCPVCSSCVRTVTCSATKTLGELVSDLTEEPLKLKAPSLATADATLYLRKPKSLEAATRPNLDKPLSALVANNAEITVTDPVFPGDVALTLRVCFAQNGAA</sequence>
<evidence type="ECO:0000256" key="11">
    <source>
        <dbReference type="RuleBase" id="RU368009"/>
    </source>
</evidence>
<feature type="active site" description="Glycyl thioester intermediate" evidence="10">
    <location>
        <position position="211"/>
    </location>
</feature>
<dbReference type="Pfam" id="PF00899">
    <property type="entry name" value="ThiF"/>
    <property type="match status" value="1"/>
</dbReference>
<dbReference type="Gene3D" id="3.10.290.20">
    <property type="entry name" value="Ubiquitin-like 2 activating enzyme e1b. Chain: B, domain 3"/>
    <property type="match status" value="1"/>
</dbReference>
<evidence type="ECO:0000256" key="8">
    <source>
        <dbReference type="ARBA" id="ARBA00023624"/>
    </source>
</evidence>
<dbReference type="SMART" id="SM01181">
    <property type="entry name" value="E2_bind"/>
    <property type="match status" value="1"/>
</dbReference>
<dbReference type="PROSITE" id="PS00865">
    <property type="entry name" value="UBIQUITIN_ACTIVAT_2"/>
    <property type="match status" value="1"/>
</dbReference>
<feature type="domain" description="E2 binding" evidence="12">
    <location>
        <begin position="344"/>
        <end position="426"/>
    </location>
</feature>
<dbReference type="InterPro" id="IPR035985">
    <property type="entry name" value="Ubiquitin-activating_enz"/>
</dbReference>
<dbReference type="FunFam" id="1.10.10.520:FF:000001">
    <property type="entry name" value="NEDD8-activating enzyme E1 catalytic subunit"/>
    <property type="match status" value="1"/>
</dbReference>
<dbReference type="EMBL" id="CAKKNE010000004">
    <property type="protein sequence ID" value="CAH0373977.1"/>
    <property type="molecule type" value="Genomic_DNA"/>
</dbReference>
<dbReference type="InterPro" id="IPR033127">
    <property type="entry name" value="UBQ-activ_enz_E1_Cys_AS"/>
</dbReference>
<protein>
    <recommendedName>
        <fullName evidence="3 11">NEDD8-activating enzyme E1 catalytic subunit</fullName>
        <ecNumber evidence="8 11">6.2.1.64</ecNumber>
    </recommendedName>
</protein>
<evidence type="ECO:0000256" key="5">
    <source>
        <dbReference type="ARBA" id="ARBA00022741"/>
    </source>
</evidence>
<dbReference type="InterPro" id="IPR014929">
    <property type="entry name" value="E2-binding"/>
</dbReference>
<evidence type="ECO:0000313" key="13">
    <source>
        <dbReference type="EMBL" id="CAH0373977.1"/>
    </source>
</evidence>
<accession>A0A8J2SUH3</accession>
<keyword evidence="14" id="KW-1185">Reference proteome</keyword>
<gene>
    <name evidence="13" type="ORF">PECAL_4P12320</name>
</gene>
<dbReference type="GO" id="GO:0019781">
    <property type="term" value="F:NEDD8 activating enzyme activity"/>
    <property type="evidence" value="ECO:0007669"/>
    <property type="project" value="UniProtKB-UniRule"/>
</dbReference>
<dbReference type="UniPathway" id="UPA00885"/>
<dbReference type="EC" id="6.2.1.64" evidence="8 11"/>
<evidence type="ECO:0000256" key="6">
    <source>
        <dbReference type="ARBA" id="ARBA00022786"/>
    </source>
</evidence>
<dbReference type="Proteomes" id="UP000789595">
    <property type="component" value="Unassembled WGS sequence"/>
</dbReference>